<evidence type="ECO:0000313" key="2">
    <source>
        <dbReference type="EMBL" id="KAG8227260.1"/>
    </source>
</evidence>
<dbReference type="EMBL" id="KZ308316">
    <property type="protein sequence ID" value="KAG8227260.1"/>
    <property type="molecule type" value="Genomic_DNA"/>
</dbReference>
<dbReference type="GO" id="GO:0000149">
    <property type="term" value="F:SNARE binding"/>
    <property type="evidence" value="ECO:0007669"/>
    <property type="project" value="TreeGrafter"/>
</dbReference>
<dbReference type="PANTHER" id="PTHR13258:SF0">
    <property type="entry name" value="SYNDETIN"/>
    <property type="match status" value="1"/>
</dbReference>
<dbReference type="Pfam" id="PF10474">
    <property type="entry name" value="Syndetin_C"/>
    <property type="match status" value="1"/>
</dbReference>
<sequence length="321" mass="35959">MPQLTPRRRNQVAGMLAANMGVCEFVLCARISSVVDLGKPENLHGLAERIAAAESVSFLSSQMLLLQPYLESLLAQRQTSRPQGYHQPQGTPSHAARHFLTQFYSQTVNVADELRRPIYLCVSKNAVNIRQILNLMSQVDWEVPDVMSEHSSYIDILLRELQVFAMRLEEVGSRVPVPSSVHIVLWQQVIALVCDTFVEGFANAGRHCSNGGRGLMQLDFTQFLSKVEVILGSSNSGGCRGRGVQGNTWRNCIFGSNKGRVEAYVKAFYQPETGLEQWIRDHGMEYSTKQLTALVGCVSQNNKKSRQRLMNIIEEMDRSGR</sequence>
<dbReference type="Proteomes" id="UP000792457">
    <property type="component" value="Unassembled WGS sequence"/>
</dbReference>
<dbReference type="OrthoDB" id="10263345at2759"/>
<dbReference type="GO" id="GO:0042147">
    <property type="term" value="P:retrograde transport, endosome to Golgi"/>
    <property type="evidence" value="ECO:0007669"/>
    <property type="project" value="InterPro"/>
</dbReference>
<protein>
    <recommendedName>
        <fullName evidence="1">Syndetin C-terminal domain-containing protein</fullName>
    </recommendedName>
</protein>
<keyword evidence="3" id="KW-1185">Reference proteome</keyword>
<dbReference type="GO" id="GO:0032456">
    <property type="term" value="P:endocytic recycling"/>
    <property type="evidence" value="ECO:0007669"/>
    <property type="project" value="InterPro"/>
</dbReference>
<gene>
    <name evidence="2" type="ORF">J437_LFUL003993</name>
</gene>
<reference evidence="2" key="2">
    <citation type="submission" date="2017-10" db="EMBL/GenBank/DDBJ databases">
        <title>Ladona fulva Genome sequencing and assembly.</title>
        <authorList>
            <person name="Murali S."/>
            <person name="Richards S."/>
            <person name="Bandaranaike D."/>
            <person name="Bellair M."/>
            <person name="Blankenburg K."/>
            <person name="Chao H."/>
            <person name="Dinh H."/>
            <person name="Doddapaneni H."/>
            <person name="Dugan-Rocha S."/>
            <person name="Elkadiri S."/>
            <person name="Gnanaolivu R."/>
            <person name="Hernandez B."/>
            <person name="Skinner E."/>
            <person name="Javaid M."/>
            <person name="Lee S."/>
            <person name="Li M."/>
            <person name="Ming W."/>
            <person name="Munidasa M."/>
            <person name="Muniz J."/>
            <person name="Nguyen L."/>
            <person name="Hughes D."/>
            <person name="Osuji N."/>
            <person name="Pu L.-L."/>
            <person name="Puazo M."/>
            <person name="Qu C."/>
            <person name="Quiroz J."/>
            <person name="Raj R."/>
            <person name="Weissenberger G."/>
            <person name="Xin Y."/>
            <person name="Zou X."/>
            <person name="Han Y."/>
            <person name="Worley K."/>
            <person name="Muzny D."/>
            <person name="Gibbs R."/>
        </authorList>
    </citation>
    <scope>NUCLEOTIDE SEQUENCE</scope>
    <source>
        <strain evidence="2">Sampled in the wild</strain>
    </source>
</reference>
<organism evidence="2 3">
    <name type="scientific">Ladona fulva</name>
    <name type="common">Scarce chaser dragonfly</name>
    <name type="synonym">Libellula fulva</name>
    <dbReference type="NCBI Taxonomy" id="123851"/>
    <lineage>
        <taxon>Eukaryota</taxon>
        <taxon>Metazoa</taxon>
        <taxon>Ecdysozoa</taxon>
        <taxon>Arthropoda</taxon>
        <taxon>Hexapoda</taxon>
        <taxon>Insecta</taxon>
        <taxon>Pterygota</taxon>
        <taxon>Palaeoptera</taxon>
        <taxon>Odonata</taxon>
        <taxon>Epiprocta</taxon>
        <taxon>Anisoptera</taxon>
        <taxon>Libelluloidea</taxon>
        <taxon>Libellulidae</taxon>
        <taxon>Ladona</taxon>
    </lineage>
</organism>
<dbReference type="InterPro" id="IPR040047">
    <property type="entry name" value="VPS50"/>
</dbReference>
<proteinExistence type="predicted"/>
<feature type="domain" description="Syndetin C-terminal" evidence="1">
    <location>
        <begin position="43"/>
        <end position="314"/>
    </location>
</feature>
<evidence type="ECO:0000259" key="1">
    <source>
        <dbReference type="Pfam" id="PF10474"/>
    </source>
</evidence>
<dbReference type="InterPro" id="IPR019514">
    <property type="entry name" value="Syndetin_C"/>
</dbReference>
<dbReference type="AlphaFoldDB" id="A0A8K0K2S0"/>
<dbReference type="PANTHER" id="PTHR13258">
    <property type="entry name" value="SYNDETIN"/>
    <property type="match status" value="1"/>
</dbReference>
<name>A0A8K0K2S0_LADFU</name>
<evidence type="ECO:0000313" key="3">
    <source>
        <dbReference type="Proteomes" id="UP000792457"/>
    </source>
</evidence>
<reference evidence="2" key="1">
    <citation type="submission" date="2013-04" db="EMBL/GenBank/DDBJ databases">
        <authorList>
            <person name="Qu J."/>
            <person name="Murali S.C."/>
            <person name="Bandaranaike D."/>
            <person name="Bellair M."/>
            <person name="Blankenburg K."/>
            <person name="Chao H."/>
            <person name="Dinh H."/>
            <person name="Doddapaneni H."/>
            <person name="Downs B."/>
            <person name="Dugan-Rocha S."/>
            <person name="Elkadiri S."/>
            <person name="Gnanaolivu R.D."/>
            <person name="Hernandez B."/>
            <person name="Javaid M."/>
            <person name="Jayaseelan J.C."/>
            <person name="Lee S."/>
            <person name="Li M."/>
            <person name="Ming W."/>
            <person name="Munidasa M."/>
            <person name="Muniz J."/>
            <person name="Nguyen L."/>
            <person name="Ongeri F."/>
            <person name="Osuji N."/>
            <person name="Pu L.-L."/>
            <person name="Puazo M."/>
            <person name="Qu C."/>
            <person name="Quiroz J."/>
            <person name="Raj R."/>
            <person name="Weissenberger G."/>
            <person name="Xin Y."/>
            <person name="Zou X."/>
            <person name="Han Y."/>
            <person name="Richards S."/>
            <person name="Worley K."/>
            <person name="Muzny D."/>
            <person name="Gibbs R."/>
        </authorList>
    </citation>
    <scope>NUCLEOTIDE SEQUENCE</scope>
    <source>
        <strain evidence="2">Sampled in the wild</strain>
    </source>
</reference>
<dbReference type="GO" id="GO:0005829">
    <property type="term" value="C:cytosol"/>
    <property type="evidence" value="ECO:0007669"/>
    <property type="project" value="GOC"/>
</dbReference>
<dbReference type="GO" id="GO:1990745">
    <property type="term" value="C:EARP complex"/>
    <property type="evidence" value="ECO:0007669"/>
    <property type="project" value="InterPro"/>
</dbReference>
<comment type="caution">
    <text evidence="2">The sequence shown here is derived from an EMBL/GenBank/DDBJ whole genome shotgun (WGS) entry which is preliminary data.</text>
</comment>
<accession>A0A8K0K2S0</accession>